<dbReference type="Proteomes" id="UP000219974">
    <property type="component" value="Chromosome 2"/>
</dbReference>
<dbReference type="Proteomes" id="UP000516480">
    <property type="component" value="Chromosome 2"/>
</dbReference>
<comment type="similarity">
    <text evidence="7">Belongs to the mitochondrial carrier (TC 2.A.29) family.</text>
</comment>
<dbReference type="OrthoDB" id="250329at2759"/>
<dbReference type="EMBL" id="LT608138">
    <property type="protein sequence ID" value="SCL90026.1"/>
    <property type="molecule type" value="Genomic_DNA"/>
</dbReference>
<feature type="transmembrane region" description="Helical" evidence="8">
    <location>
        <begin position="206"/>
        <end position="225"/>
    </location>
</feature>
<dbReference type="EMBL" id="LT160022">
    <property type="protein sequence ID" value="CXH86738.1"/>
    <property type="molecule type" value="Genomic_DNA"/>
</dbReference>
<dbReference type="Pfam" id="PF00153">
    <property type="entry name" value="Mito_carr"/>
    <property type="match status" value="3"/>
</dbReference>
<name>A0A0Y9TKQ3_PLABE</name>
<sequence>MAKKQQDVNEKNELDNNNTNIIQTLYGSIVASTITRIVLYPFDTIKVNKQVSINKNNLNSGCNISHHSSCSKKLLSTKQGPFLFSFISQFGFKGLYTGFIFSSLTTIPATSFYFCCYEYLKSLKFNKKINEEKKNNWENSRISNFLSYCFLAICSEAISCTIFVPIDTIKERLQAQKYLGLKEYTNSYHLIKHFIHKEGIPRLYRGYTSTCLTYGLFCGSFFFLQNTGNDLMQTLKIETSNFNKFSLNLVSSFISGIITSPLEIVRIRLQLQEKDKTFFYYKNSFDGIKSLWREEQGGFFNLFKGNLYRCFLVCLSMSMNVTLIDMYKNFVSNK</sequence>
<evidence type="ECO:0000313" key="13">
    <source>
        <dbReference type="EMBL" id="SCN21835.1"/>
    </source>
</evidence>
<keyword evidence="4" id="KW-0677">Repeat</keyword>
<evidence type="ECO:0000313" key="14">
    <source>
        <dbReference type="Proteomes" id="UP000069549"/>
    </source>
</evidence>
<accession>A0A0Y9TKQ3</accession>
<dbReference type="InterPro" id="IPR002067">
    <property type="entry name" value="MCP"/>
</dbReference>
<evidence type="ECO:0000256" key="6">
    <source>
        <dbReference type="PROSITE-ProRule" id="PRU00282"/>
    </source>
</evidence>
<evidence type="ECO:0000256" key="8">
    <source>
        <dbReference type="SAM" id="Phobius"/>
    </source>
</evidence>
<dbReference type="Proteomes" id="UP000219860">
    <property type="component" value="Chromosome 2"/>
</dbReference>
<feature type="transmembrane region" description="Helical" evidence="8">
    <location>
        <begin position="245"/>
        <end position="265"/>
    </location>
</feature>
<evidence type="ECO:0000256" key="2">
    <source>
        <dbReference type="ARBA" id="ARBA00022448"/>
    </source>
</evidence>
<feature type="repeat" description="Solcar" evidence="6">
    <location>
        <begin position="143"/>
        <end position="231"/>
    </location>
</feature>
<gene>
    <name evidence="9" type="ORF">PBK173_000023300</name>
    <name evidence="13" type="ORF">PBNK65E_000021100</name>
    <name evidence="10" type="ORF">PBNK65NY_000020800</name>
    <name evidence="11" type="ORF">PBSP11A_000020900</name>
    <name evidence="12" type="ORF">PBSP11RLL_000021100</name>
</gene>
<evidence type="ECO:0000313" key="18">
    <source>
        <dbReference type="Proteomes" id="UP000516480"/>
    </source>
</evidence>
<evidence type="ECO:0000256" key="4">
    <source>
        <dbReference type="ARBA" id="ARBA00022737"/>
    </source>
</evidence>
<dbReference type="InterPro" id="IPR023395">
    <property type="entry name" value="MCP_dom_sf"/>
</dbReference>
<evidence type="ECO:0000256" key="7">
    <source>
        <dbReference type="RuleBase" id="RU000488"/>
    </source>
</evidence>
<dbReference type="EMBL" id="LT608266">
    <property type="protein sequence ID" value="SCM16996.1"/>
    <property type="molecule type" value="Genomic_DNA"/>
</dbReference>
<dbReference type="Proteomes" id="UP000069549">
    <property type="component" value="Chromosome 2"/>
</dbReference>
<evidence type="ECO:0000256" key="3">
    <source>
        <dbReference type="ARBA" id="ARBA00022692"/>
    </source>
</evidence>
<dbReference type="AlphaFoldDB" id="A0A0Y9TKQ3"/>
<feature type="transmembrane region" description="Helical" evidence="8">
    <location>
        <begin position="307"/>
        <end position="327"/>
    </location>
</feature>
<evidence type="ECO:0000313" key="10">
    <source>
        <dbReference type="EMBL" id="SCL90026.1"/>
    </source>
</evidence>
<keyword evidence="3 6" id="KW-0812">Transmembrane</keyword>
<feature type="repeat" description="Solcar" evidence="6">
    <location>
        <begin position="239"/>
        <end position="330"/>
    </location>
</feature>
<evidence type="ECO:0000313" key="16">
    <source>
        <dbReference type="Proteomes" id="UP000219974"/>
    </source>
</evidence>
<dbReference type="GO" id="GO:0055085">
    <property type="term" value="P:transmembrane transport"/>
    <property type="evidence" value="ECO:0007669"/>
    <property type="project" value="InterPro"/>
</dbReference>
<evidence type="ECO:0000313" key="11">
    <source>
        <dbReference type="EMBL" id="SCM15201.1"/>
    </source>
</evidence>
<dbReference type="Gene3D" id="1.50.40.10">
    <property type="entry name" value="Mitochondrial carrier domain"/>
    <property type="match status" value="1"/>
</dbReference>
<dbReference type="EMBL" id="LT608250">
    <property type="protein sequence ID" value="SCM15201.1"/>
    <property type="molecule type" value="Genomic_DNA"/>
</dbReference>
<evidence type="ECO:0000313" key="12">
    <source>
        <dbReference type="EMBL" id="SCM16996.1"/>
    </source>
</evidence>
<comment type="subcellular location">
    <subcellularLocation>
        <location evidence="1">Membrane</location>
        <topology evidence="1">Multi-pass membrane protein</topology>
    </subcellularLocation>
</comment>
<keyword evidence="8" id="KW-1133">Transmembrane helix</keyword>
<dbReference type="EMBL" id="LT614628">
    <property type="protein sequence ID" value="SCN21835.1"/>
    <property type="molecule type" value="Genomic_DNA"/>
</dbReference>
<evidence type="ECO:0000313" key="15">
    <source>
        <dbReference type="Proteomes" id="UP000219860"/>
    </source>
</evidence>
<dbReference type="PROSITE" id="PS50920">
    <property type="entry name" value="SOLCAR"/>
    <property type="match status" value="3"/>
</dbReference>
<protein>
    <submittedName>
        <fullName evidence="9">Mitochondrial carrier protein, putative</fullName>
    </submittedName>
</protein>
<feature type="transmembrane region" description="Helical" evidence="8">
    <location>
        <begin position="145"/>
        <end position="166"/>
    </location>
</feature>
<dbReference type="PRINTS" id="PR00926">
    <property type="entry name" value="MITOCARRIER"/>
</dbReference>
<evidence type="ECO:0000256" key="5">
    <source>
        <dbReference type="ARBA" id="ARBA00023136"/>
    </source>
</evidence>
<dbReference type="InterPro" id="IPR018108">
    <property type="entry name" value="MCP_transmembrane"/>
</dbReference>
<dbReference type="OMA" id="WENSRIS"/>
<organism evidence="9 14">
    <name type="scientific">Plasmodium berghei</name>
    <dbReference type="NCBI Taxonomy" id="5821"/>
    <lineage>
        <taxon>Eukaryota</taxon>
        <taxon>Sar</taxon>
        <taxon>Alveolata</taxon>
        <taxon>Apicomplexa</taxon>
        <taxon>Aconoidasida</taxon>
        <taxon>Haemosporida</taxon>
        <taxon>Plasmodiidae</taxon>
        <taxon>Plasmodium</taxon>
        <taxon>Plasmodium (Vinckeia)</taxon>
    </lineage>
</organism>
<dbReference type="GO" id="GO:0016020">
    <property type="term" value="C:membrane"/>
    <property type="evidence" value="ECO:0007669"/>
    <property type="project" value="UniProtKB-SubCell"/>
</dbReference>
<evidence type="ECO:0000256" key="1">
    <source>
        <dbReference type="ARBA" id="ARBA00004141"/>
    </source>
</evidence>
<evidence type="ECO:0000313" key="9">
    <source>
        <dbReference type="EMBL" id="CXH86738.1"/>
    </source>
</evidence>
<dbReference type="VEuPathDB" id="PlasmoDB:PBANKA_0205100"/>
<proteinExistence type="inferred from homology"/>
<feature type="repeat" description="Solcar" evidence="6">
    <location>
        <begin position="19"/>
        <end position="123"/>
    </location>
</feature>
<keyword evidence="2 7" id="KW-0813">Transport</keyword>
<dbReference type="SUPFAM" id="SSF103506">
    <property type="entry name" value="Mitochondrial carrier"/>
    <property type="match status" value="1"/>
</dbReference>
<keyword evidence="5 6" id="KW-0472">Membrane</keyword>
<dbReference type="PANTHER" id="PTHR24089">
    <property type="entry name" value="SOLUTE CARRIER FAMILY 25"/>
    <property type="match status" value="1"/>
</dbReference>
<evidence type="ECO:0000313" key="17">
    <source>
        <dbReference type="Proteomes" id="UP000220214"/>
    </source>
</evidence>
<reference evidence="9 14" key="1">
    <citation type="submission" date="2016-02" db="EMBL/GenBank/DDBJ databases">
        <authorList>
            <consortium name="Pathogen Informatics"/>
        </authorList>
    </citation>
    <scope>NUCLEOTIDE SEQUENCE [LARGE SCALE GENOMIC DNA]</scope>
    <source>
        <strain evidence="9 14">K173</strain>
        <strain evidence="10 18">NK65 ny</strain>
        <strain evidence="13 17">NK65e</strain>
        <strain evidence="11 15">SP11 Antwerpcl1</strain>
        <strain evidence="12 16">SP11 RLL</strain>
    </source>
</reference>
<dbReference type="Proteomes" id="UP000220214">
    <property type="component" value="Chromosome 2"/>
</dbReference>